<feature type="transmembrane region" description="Helical" evidence="6">
    <location>
        <begin position="461"/>
        <end position="481"/>
    </location>
</feature>
<evidence type="ECO:0000256" key="7">
    <source>
        <dbReference type="SAM" id="MobiDB-lite"/>
    </source>
</evidence>
<feature type="transmembrane region" description="Helical" evidence="6">
    <location>
        <begin position="203"/>
        <end position="221"/>
    </location>
</feature>
<name>A0A5E4EG93_PRUDU</name>
<accession>A0A5E4EG93</accession>
<dbReference type="GO" id="GO:0042910">
    <property type="term" value="F:xenobiotic transmembrane transporter activity"/>
    <property type="evidence" value="ECO:0007669"/>
    <property type="project" value="InterPro"/>
</dbReference>
<dbReference type="InterPro" id="IPR002528">
    <property type="entry name" value="MATE_fam"/>
</dbReference>
<dbReference type="Gramene" id="VVA14406">
    <property type="protein sequence ID" value="VVA14406"/>
    <property type="gene ID" value="Prudul26B025110"/>
</dbReference>
<keyword evidence="4 6" id="KW-1133">Transmembrane helix</keyword>
<dbReference type="Pfam" id="PF01554">
    <property type="entry name" value="MatE"/>
    <property type="match status" value="2"/>
</dbReference>
<evidence type="ECO:0000256" key="1">
    <source>
        <dbReference type="ARBA" id="ARBA00004141"/>
    </source>
</evidence>
<sequence length="550" mass="59537">MCLPGTESRGIINGGNHPLIPKHHVVEDYNGDLTMRARGEGGATTTSTSSSTFIQTFLQRLHQLPNNGLLEGLPLTEIGQELRSLVKIGGPIVVTSILIYSRSLISMLFLGRLGKTELAGGSLALGFGNITGVSILSGLSMGMDPICCQAYGAQRWAILSQTFQKTVCLLLLVSIPIALLWLNMEPIFILLGQDPQITRVAKVYLVFSIPELLGQAHLLPLRTFLRTQGLTTPLTLAAAFAALLHLPINYVLVTYLNLGVGGICLGLACNTLLFNLGLLIYLTISTHALKPWHGLTMISAFQGWKPLISLALPSCVSVCLEWWWYEIMLFFCGWLSNPQASVAAMGILIQTTGMLYIIPISLRASISTRVGHALGAGQPTRAKWAAIIGLIVAFACGLSAFIFMTAVRAKWGTIFTDEPQILDLISTALPVLGLCEFGNVPQTAACGVLSATARPKLGARINLYAFYLIGLPVAILGTFTFKIGFLGLWFGLLSAQASCVCMMVYTLIHTDWNHQTRRAEQLTLGVQETQLNEEKKEDEESGLLPPTAEL</sequence>
<evidence type="ECO:0000256" key="3">
    <source>
        <dbReference type="ARBA" id="ARBA00022692"/>
    </source>
</evidence>
<gene>
    <name evidence="9" type="ORF">ALMOND_2B025110</name>
    <name evidence="8" type="ORF">L3X38_035144</name>
</gene>
<feature type="transmembrane region" description="Helical" evidence="6">
    <location>
        <begin position="303"/>
        <end position="324"/>
    </location>
</feature>
<evidence type="ECO:0000313" key="11">
    <source>
        <dbReference type="Proteomes" id="UP001054821"/>
    </source>
</evidence>
<dbReference type="NCBIfam" id="TIGR00797">
    <property type="entry name" value="matE"/>
    <property type="match status" value="1"/>
</dbReference>
<organism evidence="9 10">
    <name type="scientific">Prunus dulcis</name>
    <name type="common">Almond</name>
    <name type="synonym">Amygdalus dulcis</name>
    <dbReference type="NCBI Taxonomy" id="3755"/>
    <lineage>
        <taxon>Eukaryota</taxon>
        <taxon>Viridiplantae</taxon>
        <taxon>Streptophyta</taxon>
        <taxon>Embryophyta</taxon>
        <taxon>Tracheophyta</taxon>
        <taxon>Spermatophyta</taxon>
        <taxon>Magnoliopsida</taxon>
        <taxon>eudicotyledons</taxon>
        <taxon>Gunneridae</taxon>
        <taxon>Pentapetalae</taxon>
        <taxon>rosids</taxon>
        <taxon>fabids</taxon>
        <taxon>Rosales</taxon>
        <taxon>Rosaceae</taxon>
        <taxon>Amygdaloideae</taxon>
        <taxon>Amygdaleae</taxon>
        <taxon>Prunus</taxon>
    </lineage>
</organism>
<keyword evidence="11" id="KW-1185">Reference proteome</keyword>
<dbReference type="PANTHER" id="PTHR11206">
    <property type="entry name" value="MULTIDRUG RESISTANCE PROTEIN"/>
    <property type="match status" value="1"/>
</dbReference>
<feature type="transmembrane region" description="Helical" evidence="6">
    <location>
        <begin position="344"/>
        <end position="364"/>
    </location>
</feature>
<protein>
    <recommendedName>
        <fullName evidence="6">Protein DETOXIFICATION</fullName>
    </recommendedName>
    <alternativeName>
        <fullName evidence="6">Multidrug and toxic compound extrusion protein</fullName>
    </alternativeName>
</protein>
<feature type="transmembrane region" description="Helical" evidence="6">
    <location>
        <begin position="487"/>
        <end position="508"/>
    </location>
</feature>
<proteinExistence type="inferred from homology"/>
<dbReference type="GO" id="GO:0016020">
    <property type="term" value="C:membrane"/>
    <property type="evidence" value="ECO:0007669"/>
    <property type="project" value="UniProtKB-SubCell"/>
</dbReference>
<evidence type="ECO:0000256" key="2">
    <source>
        <dbReference type="ARBA" id="ARBA00010199"/>
    </source>
</evidence>
<evidence type="ECO:0000313" key="10">
    <source>
        <dbReference type="Proteomes" id="UP000327085"/>
    </source>
</evidence>
<dbReference type="CDD" id="cd13132">
    <property type="entry name" value="MATE_eukaryotic"/>
    <property type="match status" value="1"/>
</dbReference>
<reference evidence="10" key="2">
    <citation type="journal article" date="2020" name="Plant J.">
        <title>Transposons played a major role in the diversification between the closely related almond and peach genomes: results from the almond genome sequence.</title>
        <authorList>
            <person name="Alioto T."/>
            <person name="Alexiou K.G."/>
            <person name="Bardil A."/>
            <person name="Barteri F."/>
            <person name="Castanera R."/>
            <person name="Cruz F."/>
            <person name="Dhingra A."/>
            <person name="Duval H."/>
            <person name="Fernandez I Marti A."/>
            <person name="Frias L."/>
            <person name="Galan B."/>
            <person name="Garcia J.L."/>
            <person name="Howad W."/>
            <person name="Gomez-Garrido J."/>
            <person name="Gut M."/>
            <person name="Julca I."/>
            <person name="Morata J."/>
            <person name="Puigdomenech P."/>
            <person name="Ribeca P."/>
            <person name="Rubio Cabetas M.J."/>
            <person name="Vlasova A."/>
            <person name="Wirthensohn M."/>
            <person name="Garcia-Mas J."/>
            <person name="Gabaldon T."/>
            <person name="Casacuberta J.M."/>
            <person name="Arus P."/>
        </authorList>
    </citation>
    <scope>NUCLEOTIDE SEQUENCE [LARGE SCALE GENOMIC DNA]</scope>
    <source>
        <strain evidence="10">cv. Texas</strain>
    </source>
</reference>
<comment type="subcellular location">
    <subcellularLocation>
        <location evidence="1">Membrane</location>
        <topology evidence="1">Multi-pass membrane protein</topology>
    </subcellularLocation>
</comment>
<feature type="transmembrane region" description="Helical" evidence="6">
    <location>
        <begin position="258"/>
        <end position="282"/>
    </location>
</feature>
<dbReference type="Proteomes" id="UP001054821">
    <property type="component" value="Chromosome 6"/>
</dbReference>
<feature type="transmembrane region" description="Helical" evidence="6">
    <location>
        <begin position="384"/>
        <end position="407"/>
    </location>
</feature>
<reference evidence="8 11" key="3">
    <citation type="journal article" date="2022" name="G3 (Bethesda)">
        <title>Whole-genome sequence and methylome profiling of the almond [Prunus dulcis (Mill.) D.A. Webb] cultivar 'Nonpareil'.</title>
        <authorList>
            <person name="D'Amico-Willman K.M."/>
            <person name="Ouma W.Z."/>
            <person name="Meulia T."/>
            <person name="Sideli G.M."/>
            <person name="Gradziel T.M."/>
            <person name="Fresnedo-Ramirez J."/>
        </authorList>
    </citation>
    <scope>NUCLEOTIDE SEQUENCE [LARGE SCALE GENOMIC DNA]</scope>
    <source>
        <strain evidence="8">Clone GOH B32 T37-40</strain>
    </source>
</reference>
<evidence type="ECO:0000256" key="4">
    <source>
        <dbReference type="ARBA" id="ARBA00022989"/>
    </source>
</evidence>
<keyword evidence="3 6" id="KW-0812">Transmembrane</keyword>
<evidence type="ECO:0000256" key="5">
    <source>
        <dbReference type="ARBA" id="ARBA00023136"/>
    </source>
</evidence>
<feature type="transmembrane region" description="Helical" evidence="6">
    <location>
        <begin position="123"/>
        <end position="142"/>
    </location>
</feature>
<dbReference type="OMA" id="IAMAFNT"/>
<evidence type="ECO:0000313" key="9">
    <source>
        <dbReference type="EMBL" id="VVA14406.1"/>
    </source>
</evidence>
<dbReference type="EMBL" id="JAJFAZ020000006">
    <property type="protein sequence ID" value="KAI5326070.1"/>
    <property type="molecule type" value="Genomic_DNA"/>
</dbReference>
<dbReference type="EMBL" id="CABIKO010000010">
    <property type="protein sequence ID" value="VVA14406.1"/>
    <property type="molecule type" value="Genomic_DNA"/>
</dbReference>
<dbReference type="AlphaFoldDB" id="A0A5E4EG93"/>
<comment type="similarity">
    <text evidence="2 6">Belongs to the multi antimicrobial extrusion (MATE) (TC 2.A.66.1) family.</text>
</comment>
<feature type="transmembrane region" description="Helical" evidence="6">
    <location>
        <begin position="427"/>
        <end position="449"/>
    </location>
</feature>
<keyword evidence="5 6" id="KW-0472">Membrane</keyword>
<feature type="transmembrane region" description="Helical" evidence="6">
    <location>
        <begin position="163"/>
        <end position="183"/>
    </location>
</feature>
<evidence type="ECO:0000256" key="6">
    <source>
        <dbReference type="RuleBase" id="RU004914"/>
    </source>
</evidence>
<dbReference type="Proteomes" id="UP000327085">
    <property type="component" value="Chromosome 6"/>
</dbReference>
<feature type="region of interest" description="Disordered" evidence="7">
    <location>
        <begin position="530"/>
        <end position="550"/>
    </location>
</feature>
<feature type="transmembrane region" description="Helical" evidence="6">
    <location>
        <begin position="233"/>
        <end position="252"/>
    </location>
</feature>
<dbReference type="GO" id="GO:0015297">
    <property type="term" value="F:antiporter activity"/>
    <property type="evidence" value="ECO:0007669"/>
    <property type="project" value="InterPro"/>
</dbReference>
<reference evidence="9" key="1">
    <citation type="submission" date="2019-07" db="EMBL/GenBank/DDBJ databases">
        <authorList>
            <person name="Alioto T."/>
            <person name="Alioto T."/>
            <person name="Gomez Garrido J."/>
        </authorList>
    </citation>
    <scope>NUCLEOTIDE SEQUENCE</scope>
</reference>
<dbReference type="InterPro" id="IPR045069">
    <property type="entry name" value="MATE_euk"/>
</dbReference>
<evidence type="ECO:0000313" key="8">
    <source>
        <dbReference type="EMBL" id="KAI5326070.1"/>
    </source>
</evidence>
<dbReference type="GO" id="GO:1990961">
    <property type="term" value="P:xenobiotic detoxification by transmembrane export across the plasma membrane"/>
    <property type="evidence" value="ECO:0007669"/>
    <property type="project" value="InterPro"/>
</dbReference>
<dbReference type="InParanoid" id="A0A5E4EG93"/>